<feature type="non-terminal residue" evidence="1">
    <location>
        <position position="1"/>
    </location>
</feature>
<accession>A0ABV1E3D9</accession>
<name>A0ABV1E3D9_9FIRM</name>
<dbReference type="NCBIfam" id="TIGR03696">
    <property type="entry name" value="Rhs_assc_core"/>
    <property type="match status" value="1"/>
</dbReference>
<dbReference type="Proteomes" id="UP001489509">
    <property type="component" value="Unassembled WGS sequence"/>
</dbReference>
<reference evidence="1 2" key="1">
    <citation type="submission" date="2024-03" db="EMBL/GenBank/DDBJ databases">
        <title>Human intestinal bacterial collection.</title>
        <authorList>
            <person name="Pauvert C."/>
            <person name="Hitch T.C.A."/>
            <person name="Clavel T."/>
        </authorList>
    </citation>
    <scope>NUCLEOTIDE SEQUENCE [LARGE SCALE GENOMIC DNA]</scope>
    <source>
        <strain evidence="1 2">CLA-JM-H44</strain>
    </source>
</reference>
<sequence length="268" mass="28957">DEESGLYYLNSRYYDPETCRFINADGLFTSDLTNGVFMYCYNNPVVNIDPSGCIVVTFGVSGSSYCGAGVQGSFYGAIDGHGNIANLGSYGFLGGTLSASAALTVGIIWDIDTVYELQGRGINLGANASIGILTGGADLLWGTESFLPVGIQVSVGIGAGSPFNIQGGFSQSEMIFGANMFDEFDVLFNGKTDLHFVFKGVDYCIANGYIMKGCSNANFSTTLSDGRFVVADITREYMLSSEYYVWVNGEYQYNKDLFFSVMILYERG</sequence>
<proteinExistence type="predicted"/>
<dbReference type="Gene3D" id="2.180.10.10">
    <property type="entry name" value="RHS repeat-associated core"/>
    <property type="match status" value="1"/>
</dbReference>
<evidence type="ECO:0000313" key="1">
    <source>
        <dbReference type="EMBL" id="MEQ2441831.1"/>
    </source>
</evidence>
<evidence type="ECO:0000313" key="2">
    <source>
        <dbReference type="Proteomes" id="UP001489509"/>
    </source>
</evidence>
<organism evidence="1 2">
    <name type="scientific">Solibaculum intestinale</name>
    <dbReference type="NCBI Taxonomy" id="3133165"/>
    <lineage>
        <taxon>Bacteria</taxon>
        <taxon>Bacillati</taxon>
        <taxon>Bacillota</taxon>
        <taxon>Clostridia</taxon>
        <taxon>Eubacteriales</taxon>
        <taxon>Oscillospiraceae</taxon>
        <taxon>Solibaculum</taxon>
    </lineage>
</organism>
<gene>
    <name evidence="1" type="ORF">WMO26_13420</name>
</gene>
<keyword evidence="2" id="KW-1185">Reference proteome</keyword>
<dbReference type="InterPro" id="IPR022385">
    <property type="entry name" value="Rhs_assc_core"/>
</dbReference>
<comment type="caution">
    <text evidence="1">The sequence shown here is derived from an EMBL/GenBank/DDBJ whole genome shotgun (WGS) entry which is preliminary data.</text>
</comment>
<dbReference type="EMBL" id="JBBMFD010000053">
    <property type="protein sequence ID" value="MEQ2441831.1"/>
    <property type="molecule type" value="Genomic_DNA"/>
</dbReference>
<dbReference type="RefSeq" id="WP_349221139.1">
    <property type="nucleotide sequence ID" value="NZ_JBBMFD010000053.1"/>
</dbReference>
<protein>
    <submittedName>
        <fullName evidence="1">RHS repeat-associated core domain-containing protein</fullName>
    </submittedName>
</protein>